<keyword evidence="6 8" id="KW-0378">Hydrolase</keyword>
<dbReference type="PROSITE" id="PS00130">
    <property type="entry name" value="U_DNA_GLYCOSYLASE"/>
    <property type="match status" value="1"/>
</dbReference>
<evidence type="ECO:0000256" key="3">
    <source>
        <dbReference type="ARBA" id="ARBA00008184"/>
    </source>
</evidence>
<dbReference type="NCBIfam" id="NF003592">
    <property type="entry name" value="PRK05254.1-5"/>
    <property type="match status" value="1"/>
</dbReference>
<evidence type="ECO:0000256" key="1">
    <source>
        <dbReference type="ARBA" id="ARBA00001400"/>
    </source>
</evidence>
<dbReference type="PANTHER" id="PTHR11264">
    <property type="entry name" value="URACIL-DNA GLYCOSYLASE"/>
    <property type="match status" value="1"/>
</dbReference>
<dbReference type="HAMAP" id="MF_00148">
    <property type="entry name" value="UDG"/>
    <property type="match status" value="1"/>
</dbReference>
<comment type="similarity">
    <text evidence="3 8">Belongs to the uracil-DNA glycosylase (UDG) superfamily. UNG family.</text>
</comment>
<dbReference type="Pfam" id="PF03167">
    <property type="entry name" value="UDG"/>
    <property type="match status" value="1"/>
</dbReference>
<comment type="caution">
    <text evidence="12">The sequence shown here is derived from an EMBL/GenBank/DDBJ whole genome shotgun (WGS) entry which is preliminary data.</text>
</comment>
<evidence type="ECO:0000256" key="9">
    <source>
        <dbReference type="PROSITE-ProRule" id="PRU10072"/>
    </source>
</evidence>
<evidence type="ECO:0000256" key="8">
    <source>
        <dbReference type="HAMAP-Rule" id="MF_00148"/>
    </source>
</evidence>
<evidence type="ECO:0000256" key="7">
    <source>
        <dbReference type="ARBA" id="ARBA00023204"/>
    </source>
</evidence>
<dbReference type="InterPro" id="IPR036895">
    <property type="entry name" value="Uracil-DNA_glycosylase-like_sf"/>
</dbReference>
<keyword evidence="8" id="KW-0963">Cytoplasm</keyword>
<gene>
    <name evidence="8" type="primary">ung</name>
    <name evidence="12" type="ORF">JOF39_001528</name>
</gene>
<dbReference type="SMART" id="SM00986">
    <property type="entry name" value="UDG"/>
    <property type="match status" value="1"/>
</dbReference>
<name>A0ABS4XPL3_GLUPR</name>
<dbReference type="SMART" id="SM00987">
    <property type="entry name" value="UreE_C"/>
    <property type="match status" value="1"/>
</dbReference>
<keyword evidence="12" id="KW-0326">Glycosidase</keyword>
<dbReference type="NCBIfam" id="NF003588">
    <property type="entry name" value="PRK05254.1-1"/>
    <property type="match status" value="1"/>
</dbReference>
<evidence type="ECO:0000256" key="4">
    <source>
        <dbReference type="ARBA" id="ARBA00012030"/>
    </source>
</evidence>
<dbReference type="RefSeq" id="WP_229777404.1">
    <property type="nucleotide sequence ID" value="NZ_BMPH01000011.1"/>
</dbReference>
<evidence type="ECO:0000259" key="11">
    <source>
        <dbReference type="SMART" id="SM00986"/>
    </source>
</evidence>
<dbReference type="Gene3D" id="3.40.470.10">
    <property type="entry name" value="Uracil-DNA glycosylase-like domain"/>
    <property type="match status" value="1"/>
</dbReference>
<proteinExistence type="inferred from homology"/>
<dbReference type="EC" id="3.2.2.27" evidence="4 8"/>
<feature type="region of interest" description="Disordered" evidence="10">
    <location>
        <begin position="1"/>
        <end position="22"/>
    </location>
</feature>
<dbReference type="InterPro" id="IPR005122">
    <property type="entry name" value="Uracil-DNA_glycosylase-like"/>
</dbReference>
<dbReference type="CDD" id="cd10027">
    <property type="entry name" value="UDG-F1-like"/>
    <property type="match status" value="1"/>
</dbReference>
<dbReference type="GO" id="GO:0004844">
    <property type="term" value="F:uracil DNA N-glycosylase activity"/>
    <property type="evidence" value="ECO:0007669"/>
    <property type="project" value="UniProtKB-EC"/>
</dbReference>
<accession>A0ABS4XPL3</accession>
<protein>
    <recommendedName>
        <fullName evidence="4 8">Uracil-DNA glycosylase</fullName>
        <shortName evidence="8">UDG</shortName>
        <ecNumber evidence="4 8">3.2.2.27</ecNumber>
    </recommendedName>
</protein>
<comment type="catalytic activity">
    <reaction evidence="1 8">
        <text>Hydrolyzes single-stranded DNA or mismatched double-stranded DNA and polynucleotides, releasing free uracil.</text>
        <dbReference type="EC" id="3.2.2.27"/>
    </reaction>
</comment>
<dbReference type="EMBL" id="JAGIOJ010000001">
    <property type="protein sequence ID" value="MBP2398447.1"/>
    <property type="molecule type" value="Genomic_DNA"/>
</dbReference>
<dbReference type="InterPro" id="IPR018085">
    <property type="entry name" value="Ura-DNA_Glyclase_AS"/>
</dbReference>
<comment type="subcellular location">
    <subcellularLocation>
        <location evidence="8">Cytoplasm</location>
    </subcellularLocation>
</comment>
<reference evidence="12 13" key="1">
    <citation type="submission" date="2021-03" db="EMBL/GenBank/DDBJ databases">
        <title>Sequencing the genomes of 1000 actinobacteria strains.</title>
        <authorList>
            <person name="Klenk H.-P."/>
        </authorList>
    </citation>
    <scope>NUCLEOTIDE SEQUENCE [LARGE SCALE GENOMIC DNA]</scope>
    <source>
        <strain evidence="12 13">DSM 20168</strain>
    </source>
</reference>
<evidence type="ECO:0000313" key="12">
    <source>
        <dbReference type="EMBL" id="MBP2398447.1"/>
    </source>
</evidence>
<comment type="function">
    <text evidence="2 8">Excises uracil residues from the DNA which can arise as a result of misincorporation of dUMP residues by DNA polymerase or due to deamination of cytosine.</text>
</comment>
<feature type="active site" description="Proton acceptor" evidence="8 9">
    <location>
        <position position="98"/>
    </location>
</feature>
<keyword evidence="5 8" id="KW-0227">DNA damage</keyword>
<keyword evidence="7 8" id="KW-0234">DNA repair</keyword>
<evidence type="ECO:0000256" key="2">
    <source>
        <dbReference type="ARBA" id="ARBA00002631"/>
    </source>
</evidence>
<sequence>MDNLQPSLFGDPEPAPIPRYEPGDFPFHHGAQSMAERGFIAQDWVPVLQPLDDRLRAIAVELAGHSAAGEQILPEPHVMLRALRIPLSQVRVVLIGQDPYPTPGHANGLAFAAQASVRPLPRSLANIYKELNDDLGIAPAAHPDLSAWHERGVLLLNQSLSVQAGNAGAHQRLGWSAVVEAVIAALNQRENPPVALLWGRHAQKLAGLMDRMPQLASAHPSPLSASRGFFGSRPFSEINRRLSDSGQPPIDWSLPAL</sequence>
<organism evidence="12 13">
    <name type="scientific">Glutamicibacter protophormiae</name>
    <name type="common">Brevibacterium protophormiae</name>
    <dbReference type="NCBI Taxonomy" id="37930"/>
    <lineage>
        <taxon>Bacteria</taxon>
        <taxon>Bacillati</taxon>
        <taxon>Actinomycetota</taxon>
        <taxon>Actinomycetes</taxon>
        <taxon>Micrococcales</taxon>
        <taxon>Micrococcaceae</taxon>
        <taxon>Glutamicibacter</taxon>
    </lineage>
</organism>
<evidence type="ECO:0000313" key="13">
    <source>
        <dbReference type="Proteomes" id="UP001195422"/>
    </source>
</evidence>
<dbReference type="SUPFAM" id="SSF52141">
    <property type="entry name" value="Uracil-DNA glycosylase-like"/>
    <property type="match status" value="1"/>
</dbReference>
<dbReference type="PANTHER" id="PTHR11264:SF0">
    <property type="entry name" value="URACIL-DNA GLYCOSYLASE"/>
    <property type="match status" value="1"/>
</dbReference>
<dbReference type="Proteomes" id="UP001195422">
    <property type="component" value="Unassembled WGS sequence"/>
</dbReference>
<dbReference type="InterPro" id="IPR002043">
    <property type="entry name" value="UDG_fam1"/>
</dbReference>
<evidence type="ECO:0000256" key="6">
    <source>
        <dbReference type="ARBA" id="ARBA00022801"/>
    </source>
</evidence>
<feature type="domain" description="Uracil-DNA glycosylase-like" evidence="11">
    <location>
        <begin position="83"/>
        <end position="242"/>
    </location>
</feature>
<evidence type="ECO:0000256" key="10">
    <source>
        <dbReference type="SAM" id="MobiDB-lite"/>
    </source>
</evidence>
<keyword evidence="13" id="KW-1185">Reference proteome</keyword>
<evidence type="ECO:0000256" key="5">
    <source>
        <dbReference type="ARBA" id="ARBA00022763"/>
    </source>
</evidence>